<keyword evidence="12" id="KW-1185">Reference proteome</keyword>
<dbReference type="PRINTS" id="PR01506">
    <property type="entry name" value="TATBPROTEIN"/>
</dbReference>
<feature type="compositionally biased region" description="Basic and acidic residues" evidence="10">
    <location>
        <begin position="147"/>
        <end position="156"/>
    </location>
</feature>
<dbReference type="InterPro" id="IPR003369">
    <property type="entry name" value="TatA/B/E"/>
</dbReference>
<dbReference type="GO" id="GO:0008320">
    <property type="term" value="F:protein transmembrane transporter activity"/>
    <property type="evidence" value="ECO:0007669"/>
    <property type="project" value="UniProtKB-UniRule"/>
</dbReference>
<evidence type="ECO:0000313" key="12">
    <source>
        <dbReference type="Proteomes" id="UP000193200"/>
    </source>
</evidence>
<dbReference type="Proteomes" id="UP000193200">
    <property type="component" value="Unassembled WGS sequence"/>
</dbReference>
<evidence type="ECO:0000256" key="10">
    <source>
        <dbReference type="SAM" id="MobiDB-lite"/>
    </source>
</evidence>
<evidence type="ECO:0000256" key="8">
    <source>
        <dbReference type="ARBA" id="ARBA00023136"/>
    </source>
</evidence>
<evidence type="ECO:0000256" key="3">
    <source>
        <dbReference type="ARBA" id="ARBA00022475"/>
    </source>
</evidence>
<dbReference type="PANTHER" id="PTHR33162">
    <property type="entry name" value="SEC-INDEPENDENT PROTEIN TRANSLOCASE PROTEIN TATA, CHLOROPLASTIC"/>
    <property type="match status" value="1"/>
</dbReference>
<evidence type="ECO:0000256" key="1">
    <source>
        <dbReference type="ARBA" id="ARBA00004167"/>
    </source>
</evidence>
<dbReference type="NCBIfam" id="TIGR01410">
    <property type="entry name" value="tatB"/>
    <property type="match status" value="1"/>
</dbReference>
<protein>
    <recommendedName>
        <fullName evidence="9">Sec-independent protein translocase protein TatB</fullName>
    </recommendedName>
</protein>
<evidence type="ECO:0000256" key="5">
    <source>
        <dbReference type="ARBA" id="ARBA00022927"/>
    </source>
</evidence>
<evidence type="ECO:0000313" key="11">
    <source>
        <dbReference type="EMBL" id="SLN77223.1"/>
    </source>
</evidence>
<keyword evidence="6 9" id="KW-1133">Transmembrane helix</keyword>
<feature type="compositionally biased region" description="Basic and acidic residues" evidence="10">
    <location>
        <begin position="103"/>
        <end position="120"/>
    </location>
</feature>
<evidence type="ECO:0000256" key="9">
    <source>
        <dbReference type="HAMAP-Rule" id="MF_00237"/>
    </source>
</evidence>
<evidence type="ECO:0000256" key="2">
    <source>
        <dbReference type="ARBA" id="ARBA00022448"/>
    </source>
</evidence>
<keyword evidence="7 9" id="KW-0811">Translocation</keyword>
<keyword evidence="4 9" id="KW-0812">Transmembrane</keyword>
<dbReference type="EMBL" id="FWFR01000006">
    <property type="protein sequence ID" value="SLN77223.1"/>
    <property type="molecule type" value="Genomic_DNA"/>
</dbReference>
<accession>A0A1Y5U4R8</accession>
<dbReference type="GO" id="GO:0033281">
    <property type="term" value="C:TAT protein transport complex"/>
    <property type="evidence" value="ECO:0007669"/>
    <property type="project" value="UniProtKB-UniRule"/>
</dbReference>
<dbReference type="RefSeq" id="WP_085885666.1">
    <property type="nucleotide sequence ID" value="NZ_FWFR01000006.1"/>
</dbReference>
<dbReference type="Pfam" id="PF02416">
    <property type="entry name" value="TatA_B_E"/>
    <property type="match status" value="1"/>
</dbReference>
<comment type="function">
    <text evidence="9">Part of the twin-arginine translocation (Tat) system that transports large folded proteins containing a characteristic twin-arginine motif in their signal peptide across membranes. Together with TatC, TatB is part of a receptor directly interacting with Tat signal peptides. TatB may form an oligomeric binding site that transiently accommodates folded Tat precursor proteins before their translocation.</text>
</comment>
<dbReference type="AlphaFoldDB" id="A0A1Y5U4R8"/>
<reference evidence="11 12" key="1">
    <citation type="submission" date="2017-03" db="EMBL/GenBank/DDBJ databases">
        <authorList>
            <person name="Afonso C.L."/>
            <person name="Miller P.J."/>
            <person name="Scott M.A."/>
            <person name="Spackman E."/>
            <person name="Goraichik I."/>
            <person name="Dimitrov K.M."/>
            <person name="Suarez D.L."/>
            <person name="Swayne D.E."/>
        </authorList>
    </citation>
    <scope>NUCLEOTIDE SEQUENCE [LARGE SCALE GENOMIC DNA]</scope>
    <source>
        <strain evidence="11 12">CECT 7691</strain>
    </source>
</reference>
<name>A0A1Y5U4R8_9PROT</name>
<dbReference type="Gene3D" id="1.20.5.3310">
    <property type="match status" value="1"/>
</dbReference>
<keyword evidence="3 9" id="KW-1003">Cell membrane</keyword>
<dbReference type="OrthoDB" id="7206969at2"/>
<comment type="subunit">
    <text evidence="9">The Tat system comprises two distinct complexes: a TatABC complex, containing multiple copies of TatA, TatB and TatC subunits, and a separate TatA complex, containing only TatA subunits. Substrates initially bind to the TatABC complex, which probably triggers association of the separate TatA complex to form the active translocon.</text>
</comment>
<comment type="subcellular location">
    <subcellularLocation>
        <location evidence="9">Cell membrane</location>
        <topology evidence="9">Single-pass membrane protein</topology>
    </subcellularLocation>
    <subcellularLocation>
        <location evidence="1">Membrane</location>
        <topology evidence="1">Single-pass membrane protein</topology>
    </subcellularLocation>
</comment>
<keyword evidence="8 9" id="KW-0472">Membrane</keyword>
<sequence length="156" mass="16287">MLDIGWAEMMVVAVVAIIVIGPKDLPKALSTVGKLVGKARAMAREFQSGLEDIAREAELDEIKKTVDKAGAFNPKKQIENMIDPSGTADKLFETPASTSPATQEKDAESVAKPTEPRKEGTAGIAAPSSPAETKETAAAEPTPVASDPEKKTASGV</sequence>
<dbReference type="GO" id="GO:0043953">
    <property type="term" value="P:protein transport by the Tat complex"/>
    <property type="evidence" value="ECO:0007669"/>
    <property type="project" value="UniProtKB-UniRule"/>
</dbReference>
<dbReference type="HAMAP" id="MF_00237">
    <property type="entry name" value="TatB"/>
    <property type="match status" value="1"/>
</dbReference>
<keyword evidence="2 9" id="KW-0813">Transport</keyword>
<organism evidence="11 12">
    <name type="scientific">Oceanibacterium hippocampi</name>
    <dbReference type="NCBI Taxonomy" id="745714"/>
    <lineage>
        <taxon>Bacteria</taxon>
        <taxon>Pseudomonadati</taxon>
        <taxon>Pseudomonadota</taxon>
        <taxon>Alphaproteobacteria</taxon>
        <taxon>Sneathiellales</taxon>
        <taxon>Sneathiellaceae</taxon>
        <taxon>Oceanibacterium</taxon>
    </lineage>
</organism>
<comment type="similarity">
    <text evidence="9">Belongs to the TatB family.</text>
</comment>
<evidence type="ECO:0000256" key="6">
    <source>
        <dbReference type="ARBA" id="ARBA00022989"/>
    </source>
</evidence>
<dbReference type="PANTHER" id="PTHR33162:SF1">
    <property type="entry name" value="SEC-INDEPENDENT PROTEIN TRANSLOCASE PROTEIN TATA, CHLOROPLASTIC"/>
    <property type="match status" value="1"/>
</dbReference>
<evidence type="ECO:0000256" key="7">
    <source>
        <dbReference type="ARBA" id="ARBA00023010"/>
    </source>
</evidence>
<feature type="region of interest" description="Disordered" evidence="10">
    <location>
        <begin position="75"/>
        <end position="156"/>
    </location>
</feature>
<proteinExistence type="inferred from homology"/>
<gene>
    <name evidence="9 11" type="primary">tatB</name>
    <name evidence="11" type="ORF">OCH7691_04334</name>
</gene>
<dbReference type="FunCoup" id="A0A1Y5U4R8">
    <property type="interactions" value="226"/>
</dbReference>
<dbReference type="InParanoid" id="A0A1Y5U4R8"/>
<dbReference type="InterPro" id="IPR018448">
    <property type="entry name" value="TatB"/>
</dbReference>
<keyword evidence="5 9" id="KW-0653">Protein transport</keyword>
<evidence type="ECO:0000256" key="4">
    <source>
        <dbReference type="ARBA" id="ARBA00022692"/>
    </source>
</evidence>